<feature type="transmembrane region" description="Helical" evidence="1">
    <location>
        <begin position="37"/>
        <end position="56"/>
    </location>
</feature>
<dbReference type="EMBL" id="WLUB01000055">
    <property type="protein sequence ID" value="MTC36382.1"/>
    <property type="molecule type" value="Genomic_DNA"/>
</dbReference>
<feature type="transmembrane region" description="Helical" evidence="1">
    <location>
        <begin position="7"/>
        <end position="25"/>
    </location>
</feature>
<dbReference type="Proteomes" id="UP000449944">
    <property type="component" value="Unassembled WGS sequence"/>
</dbReference>
<accession>A0AAW9VEU6</accession>
<keyword evidence="1" id="KW-0472">Membrane</keyword>
<gene>
    <name evidence="2" type="ORF">GKR67_17540</name>
</gene>
<feature type="transmembrane region" description="Helical" evidence="1">
    <location>
        <begin position="94"/>
        <end position="117"/>
    </location>
</feature>
<proteinExistence type="predicted"/>
<reference evidence="2 3" key="1">
    <citation type="submission" date="2019-10" db="EMBL/GenBank/DDBJ databases">
        <title>Comparative genomic analysis of Providencia.</title>
        <authorList>
            <person name="Yuan C."/>
            <person name="Wei Y."/>
            <person name="Yin Z."/>
        </authorList>
    </citation>
    <scope>NUCLEOTIDE SEQUENCE [LARGE SCALE GENOMIC DNA]</scope>
    <source>
        <strain evidence="3">wls1934</strain>
    </source>
</reference>
<feature type="transmembrane region" description="Helical" evidence="1">
    <location>
        <begin position="68"/>
        <end position="88"/>
    </location>
</feature>
<comment type="caution">
    <text evidence="2">The sequence shown here is derived from an EMBL/GenBank/DDBJ whole genome shotgun (WGS) entry which is preliminary data.</text>
</comment>
<name>A0AAW9VEU6_9GAMM</name>
<evidence type="ECO:0000313" key="2">
    <source>
        <dbReference type="EMBL" id="MTC36382.1"/>
    </source>
</evidence>
<evidence type="ECO:0000256" key="1">
    <source>
        <dbReference type="SAM" id="Phobius"/>
    </source>
</evidence>
<sequence>MEQYKKIIMYINLFLMILSLYLCVTTESKMFSLYKEAYLLNMFLFGVVFFWMNISFKIVPISDFSMKIYARFILSFLIFVAPILDLVFDRVFKMGNVILLVLAISQGFYFIFSILLYSKERLDTPKVKELLSEIFSNQKSN</sequence>
<keyword evidence="1" id="KW-0812">Transmembrane</keyword>
<protein>
    <submittedName>
        <fullName evidence="2">Uncharacterized protein</fullName>
    </submittedName>
</protein>
<organism evidence="2 3">
    <name type="scientific">Providencia alcalifaciens</name>
    <dbReference type="NCBI Taxonomy" id="126385"/>
    <lineage>
        <taxon>Bacteria</taxon>
        <taxon>Pseudomonadati</taxon>
        <taxon>Pseudomonadota</taxon>
        <taxon>Gammaproteobacteria</taxon>
        <taxon>Enterobacterales</taxon>
        <taxon>Morganellaceae</taxon>
        <taxon>Providencia</taxon>
    </lineage>
</organism>
<evidence type="ECO:0000313" key="3">
    <source>
        <dbReference type="Proteomes" id="UP000449944"/>
    </source>
</evidence>
<dbReference type="AlphaFoldDB" id="A0AAW9VEU6"/>
<keyword evidence="1" id="KW-1133">Transmembrane helix</keyword>